<evidence type="ECO:0000313" key="7">
    <source>
        <dbReference type="Proteomes" id="UP000240883"/>
    </source>
</evidence>
<reference evidence="6 7" key="1">
    <citation type="journal article" date="2018" name="Front. Microbiol.">
        <title>Genome-Wide Analysis of Corynespora cassiicola Leaf Fall Disease Putative Effectors.</title>
        <authorList>
            <person name="Lopez D."/>
            <person name="Ribeiro S."/>
            <person name="Label P."/>
            <person name="Fumanal B."/>
            <person name="Venisse J.S."/>
            <person name="Kohler A."/>
            <person name="de Oliveira R.R."/>
            <person name="Labutti K."/>
            <person name="Lipzen A."/>
            <person name="Lail K."/>
            <person name="Bauer D."/>
            <person name="Ohm R.A."/>
            <person name="Barry K.W."/>
            <person name="Spatafora J."/>
            <person name="Grigoriev I.V."/>
            <person name="Martin F.M."/>
            <person name="Pujade-Renaud V."/>
        </authorList>
    </citation>
    <scope>NUCLEOTIDE SEQUENCE [LARGE SCALE GENOMIC DNA]</scope>
    <source>
        <strain evidence="6 7">Philippines</strain>
    </source>
</reference>
<dbReference type="InterPro" id="IPR013785">
    <property type="entry name" value="Aldolase_TIM"/>
</dbReference>
<dbReference type="GO" id="GO:0016491">
    <property type="term" value="F:oxidoreductase activity"/>
    <property type="evidence" value="ECO:0007669"/>
    <property type="project" value="UniProtKB-KW"/>
</dbReference>
<comment type="similarity">
    <text evidence="1">Belongs to the NADH:flavin oxidoreductase/NADH oxidase family.</text>
</comment>
<dbReference type="AlphaFoldDB" id="A0A2T2N814"/>
<keyword evidence="4" id="KW-0560">Oxidoreductase</keyword>
<keyword evidence="3" id="KW-0288">FMN</keyword>
<dbReference type="PANTHER" id="PTHR43656:SF2">
    <property type="entry name" value="BINDING OXIDOREDUCTASE, PUTATIVE (AFU_ORTHOLOGUE AFUA_2G08260)-RELATED"/>
    <property type="match status" value="1"/>
</dbReference>
<dbReference type="Pfam" id="PF00724">
    <property type="entry name" value="Oxidored_FMN"/>
    <property type="match status" value="1"/>
</dbReference>
<dbReference type="Gene3D" id="3.20.20.70">
    <property type="entry name" value="Aldolase class I"/>
    <property type="match status" value="1"/>
</dbReference>
<evidence type="ECO:0000256" key="3">
    <source>
        <dbReference type="ARBA" id="ARBA00022643"/>
    </source>
</evidence>
<dbReference type="STRING" id="1448308.A0A2T2N814"/>
<dbReference type="OrthoDB" id="2123952at2759"/>
<name>A0A2T2N814_CORCC</name>
<accession>A0A2T2N814</accession>
<sequence>MNPCTLLEHELPPSSPHREDLDLDFPADLLPNSTNMSEEALFDPSFDHLHSFYEAVFNNPSYPRAPVVDVADDVALTHTAAGPIRCYRSDYDVLVAYYIWLHPTFPILPGPEVSGLRDCSTWSSPTSINEYFEEYEPSSPLLLSILAILALIPSNGAQDAFDGLYRRQRQTLARSIATIALECVDVDLHVIVGTGQAQQRLPIHSQVPIQLEPVMALCILSAFEYLQHGDIEKMARLSSRAIQSAQAMSLHMLGDSYVNDSEAARRTWWMACMCNYNVSIVNCTPPSVAAHDARYTTPYPTLASNPEAFPIFIRAEQTLVLATLFLVGLLKGFGRATDMPVIFRNLEAMHDLIETQLAKIGYQHEPNSITCTVDPSEKLIALTVLSVARIRLDTARIKIHRYFALIDSLDVLRGLNNPQVLQADAAQRLSSAAPNFLAKDAMTRCPFSRYESIDFCLKSALRNARAFETLPSPYSDPILATMPTTTVPLTMSHFACSAMQCAYTLLMINCKATLDIKSNRPTESTSEMLAQSKLGLASIVHSLSRMAITYESGLFEPLALKRGPALKHRILLAPLTNWQSHADGTVSQDDLEWLTRCAAGGFSMVMTCAANVHPYGKTFPGQMGIHSDKHLEGLSRIAKTIREHGGVSSVQLHHGGIRASTWLGGTPVGPSDISAMGAKGLSLEEVHSLRDDFIAAAHRAERAGFDGVEVHAAFGWIITQFLSPLYNQRTDRYGGSFRNRVRLLFEIIDGIREKCRPDFQIGLRLSMERHGMILSEIRQVAARALEEEKIDYLDLAPWDCSKMVQEEGLSERRTLLSIFTELPRSSVKIGASGKIMSTERAMAVLDAGCDFVMLGKAAILDPEFPKKALQDPEYQTLPLPVTEEHLKSTGLSGNFIDYLRTWEAFVVD</sequence>
<dbReference type="GO" id="GO:0010181">
    <property type="term" value="F:FMN binding"/>
    <property type="evidence" value="ECO:0007669"/>
    <property type="project" value="InterPro"/>
</dbReference>
<dbReference type="EMBL" id="KZ678143">
    <property type="protein sequence ID" value="PSN61601.1"/>
    <property type="molecule type" value="Genomic_DNA"/>
</dbReference>
<evidence type="ECO:0000313" key="6">
    <source>
        <dbReference type="EMBL" id="PSN61601.1"/>
    </source>
</evidence>
<feature type="domain" description="NADH:flavin oxidoreductase/NADH oxidase N-terminal" evidence="5">
    <location>
        <begin position="554"/>
        <end position="870"/>
    </location>
</feature>
<evidence type="ECO:0000256" key="1">
    <source>
        <dbReference type="ARBA" id="ARBA00005979"/>
    </source>
</evidence>
<dbReference type="Proteomes" id="UP000240883">
    <property type="component" value="Unassembled WGS sequence"/>
</dbReference>
<proteinExistence type="inferred from homology"/>
<organism evidence="6 7">
    <name type="scientific">Corynespora cassiicola Philippines</name>
    <dbReference type="NCBI Taxonomy" id="1448308"/>
    <lineage>
        <taxon>Eukaryota</taxon>
        <taxon>Fungi</taxon>
        <taxon>Dikarya</taxon>
        <taxon>Ascomycota</taxon>
        <taxon>Pezizomycotina</taxon>
        <taxon>Dothideomycetes</taxon>
        <taxon>Pleosporomycetidae</taxon>
        <taxon>Pleosporales</taxon>
        <taxon>Corynesporascaceae</taxon>
        <taxon>Corynespora</taxon>
    </lineage>
</organism>
<dbReference type="CDD" id="cd12148">
    <property type="entry name" value="fungal_TF_MHR"/>
    <property type="match status" value="1"/>
</dbReference>
<protein>
    <submittedName>
        <fullName evidence="6">FMN-linked oxidoreductase</fullName>
    </submittedName>
</protein>
<evidence type="ECO:0000256" key="4">
    <source>
        <dbReference type="ARBA" id="ARBA00023002"/>
    </source>
</evidence>
<keyword evidence="7" id="KW-1185">Reference proteome</keyword>
<dbReference type="PANTHER" id="PTHR43656">
    <property type="entry name" value="BINDING OXIDOREDUCTASE, PUTATIVE (AFU_ORTHOLOGUE AFUA_2G08260)-RELATED"/>
    <property type="match status" value="1"/>
</dbReference>
<dbReference type="InterPro" id="IPR051799">
    <property type="entry name" value="NADH_flavin_oxidoreductase"/>
</dbReference>
<dbReference type="InterPro" id="IPR001155">
    <property type="entry name" value="OxRdtase_FMN_N"/>
</dbReference>
<evidence type="ECO:0000256" key="2">
    <source>
        <dbReference type="ARBA" id="ARBA00022630"/>
    </source>
</evidence>
<keyword evidence="2" id="KW-0285">Flavoprotein</keyword>
<dbReference type="CDD" id="cd02803">
    <property type="entry name" value="OYE_like_FMN_family"/>
    <property type="match status" value="1"/>
</dbReference>
<evidence type="ECO:0000259" key="5">
    <source>
        <dbReference type="Pfam" id="PF00724"/>
    </source>
</evidence>
<gene>
    <name evidence="6" type="ORF">BS50DRAFT_638906</name>
</gene>
<dbReference type="SUPFAM" id="SSF51395">
    <property type="entry name" value="FMN-linked oxidoreductases"/>
    <property type="match status" value="1"/>
</dbReference>